<accession>A0A316W851</accession>
<evidence type="ECO:0000256" key="1">
    <source>
        <dbReference type="SAM" id="MobiDB-lite"/>
    </source>
</evidence>
<reference evidence="2 3" key="1">
    <citation type="journal article" date="2018" name="Mol. Biol. Evol.">
        <title>Broad Genomic Sampling Reveals a Smut Pathogenic Ancestry of the Fungal Clade Ustilaginomycotina.</title>
        <authorList>
            <person name="Kijpornyongpan T."/>
            <person name="Mondo S.J."/>
            <person name="Barry K."/>
            <person name="Sandor L."/>
            <person name="Lee J."/>
            <person name="Lipzen A."/>
            <person name="Pangilinan J."/>
            <person name="LaButti K."/>
            <person name="Hainaut M."/>
            <person name="Henrissat B."/>
            <person name="Grigoriev I.V."/>
            <person name="Spatafora J.W."/>
            <person name="Aime M.C."/>
        </authorList>
    </citation>
    <scope>NUCLEOTIDE SEQUENCE [LARGE SCALE GENOMIC DNA]</scope>
    <source>
        <strain evidence="2 3">MCA 4658</strain>
    </source>
</reference>
<dbReference type="EMBL" id="KZ819363">
    <property type="protein sequence ID" value="PWN44223.1"/>
    <property type="molecule type" value="Genomic_DNA"/>
</dbReference>
<dbReference type="GeneID" id="37039164"/>
<dbReference type="AlphaFoldDB" id="A0A316W851"/>
<sequence>MREHIYSNGILSEGLTSIALMRGVFEVVLQTSRVRDLQSAICAQSHSVVDRAVGSYEQEGENVSRAQAESAPPPTHASLDRDRCEKIVTSRRGWPCGRAGTRQQACSHPSRIRLGVCMMRPRLIDGCAEIDARVQRFKSFANASVRLLGTREEAKVIGESLVHLTQL</sequence>
<protein>
    <submittedName>
        <fullName evidence="2">Uncharacterized protein</fullName>
    </submittedName>
</protein>
<dbReference type="InParanoid" id="A0A316W851"/>
<feature type="region of interest" description="Disordered" evidence="1">
    <location>
        <begin position="59"/>
        <end position="80"/>
    </location>
</feature>
<keyword evidence="3" id="KW-1185">Reference proteome</keyword>
<dbReference type="Proteomes" id="UP000245783">
    <property type="component" value="Unassembled WGS sequence"/>
</dbReference>
<dbReference type="RefSeq" id="XP_025371383.1">
    <property type="nucleotide sequence ID" value="XM_025517294.1"/>
</dbReference>
<proteinExistence type="predicted"/>
<gene>
    <name evidence="2" type="ORF">IE81DRAFT_38450</name>
</gene>
<evidence type="ECO:0000313" key="2">
    <source>
        <dbReference type="EMBL" id="PWN44223.1"/>
    </source>
</evidence>
<evidence type="ECO:0000313" key="3">
    <source>
        <dbReference type="Proteomes" id="UP000245783"/>
    </source>
</evidence>
<name>A0A316W851_9BASI</name>
<organism evidence="2 3">
    <name type="scientific">Ceraceosorus guamensis</name>
    <dbReference type="NCBI Taxonomy" id="1522189"/>
    <lineage>
        <taxon>Eukaryota</taxon>
        <taxon>Fungi</taxon>
        <taxon>Dikarya</taxon>
        <taxon>Basidiomycota</taxon>
        <taxon>Ustilaginomycotina</taxon>
        <taxon>Exobasidiomycetes</taxon>
        <taxon>Ceraceosorales</taxon>
        <taxon>Ceraceosoraceae</taxon>
        <taxon>Ceraceosorus</taxon>
    </lineage>
</organism>